<dbReference type="Gene3D" id="3.40.50.2000">
    <property type="entry name" value="Glycogen Phosphorylase B"/>
    <property type="match status" value="2"/>
</dbReference>
<dbReference type="PANTHER" id="PTHR12526">
    <property type="entry name" value="GLYCOSYLTRANSFERASE"/>
    <property type="match status" value="1"/>
</dbReference>
<dbReference type="STRING" id="33007.HMPREF3198_01442"/>
<dbReference type="RefSeq" id="WP_024330983.1">
    <property type="nucleotide sequence ID" value="NZ_JASOXK010000002.1"/>
</dbReference>
<dbReference type="GO" id="GO:0016757">
    <property type="term" value="F:glycosyltransferase activity"/>
    <property type="evidence" value="ECO:0007669"/>
    <property type="project" value="UniProtKB-KW"/>
</dbReference>
<evidence type="ECO:0000313" key="5">
    <source>
        <dbReference type="EMBL" id="PKY72796.1"/>
    </source>
</evidence>
<keyword evidence="1" id="KW-0328">Glycosyltransferase</keyword>
<protein>
    <recommendedName>
        <fullName evidence="7">Glycosyltransferase family 1 protein</fullName>
    </recommendedName>
</protein>
<evidence type="ECO:0000256" key="2">
    <source>
        <dbReference type="ARBA" id="ARBA00022679"/>
    </source>
</evidence>
<sequence length="359" mass="39223">MNTLFFITDAAIGGAEKLLVTLGKAWPHSSRHTLVILMQPDALSDQLEDAFDKVYYLNFDKNSRNLLAMVRNFSAIVKRECPDVIWSHLFHADLVSLLSPAKGVRISTMHTHGLGPADHPLTRAIAKVVGTLSFRFSAVVPSSASAHMREFLEHLHMRHVVEPIPNGTALPAQATFSNSKTFTNISRNHPVKGHKYLLQAFSRIAAQVPDWNLRLIGPDVIPNKLTMPNSACEQLLAKGRISLEGPTLDPAQILSESGALVISSAYGEAFPIIGTEAAGCGVPVISTDVGSCSDFVDEDKFLVPPQDVPALAQALLDYAELSPAERVQLSQKARKRAEAKYSGQAVADKYFHLFQRLVK</sequence>
<proteinExistence type="predicted"/>
<dbReference type="Pfam" id="PF13439">
    <property type="entry name" value="Glyco_transf_4"/>
    <property type="match status" value="1"/>
</dbReference>
<evidence type="ECO:0008006" key="7">
    <source>
        <dbReference type="Google" id="ProtNLM"/>
    </source>
</evidence>
<accession>A0A2I1INU4</accession>
<keyword evidence="6" id="KW-1185">Reference proteome</keyword>
<dbReference type="InterPro" id="IPR001296">
    <property type="entry name" value="Glyco_trans_1"/>
</dbReference>
<comment type="caution">
    <text evidence="5">The sequence shown here is derived from an EMBL/GenBank/DDBJ whole genome shotgun (WGS) entry which is preliminary data.</text>
</comment>
<dbReference type="GeneID" id="35867551"/>
<dbReference type="AlphaFoldDB" id="A0A2I1INU4"/>
<dbReference type="InterPro" id="IPR028098">
    <property type="entry name" value="Glyco_trans_4-like_N"/>
</dbReference>
<feature type="domain" description="Glycosyl transferase family 1" evidence="3">
    <location>
        <begin position="175"/>
        <end position="336"/>
    </location>
</feature>
<gene>
    <name evidence="5" type="ORF">CYJ19_03915</name>
</gene>
<name>A0A2I1INU4_9ACTO</name>
<dbReference type="PANTHER" id="PTHR12526:SF630">
    <property type="entry name" value="GLYCOSYLTRANSFERASE"/>
    <property type="match status" value="1"/>
</dbReference>
<dbReference type="SUPFAM" id="SSF53756">
    <property type="entry name" value="UDP-Glycosyltransferase/glycogen phosphorylase"/>
    <property type="match status" value="1"/>
</dbReference>
<evidence type="ECO:0000313" key="6">
    <source>
        <dbReference type="Proteomes" id="UP000235122"/>
    </source>
</evidence>
<feature type="domain" description="Glycosyltransferase subfamily 4-like N-terminal" evidence="4">
    <location>
        <begin position="12"/>
        <end position="167"/>
    </location>
</feature>
<dbReference type="EMBL" id="PKKO01000002">
    <property type="protein sequence ID" value="PKY72796.1"/>
    <property type="molecule type" value="Genomic_DNA"/>
</dbReference>
<evidence type="ECO:0000259" key="4">
    <source>
        <dbReference type="Pfam" id="PF13439"/>
    </source>
</evidence>
<dbReference type="Proteomes" id="UP000235122">
    <property type="component" value="Unassembled WGS sequence"/>
</dbReference>
<dbReference type="Pfam" id="PF00534">
    <property type="entry name" value="Glycos_transf_1"/>
    <property type="match status" value="1"/>
</dbReference>
<evidence type="ECO:0000256" key="1">
    <source>
        <dbReference type="ARBA" id="ARBA00022676"/>
    </source>
</evidence>
<reference evidence="5 6" key="1">
    <citation type="submission" date="2017-12" db="EMBL/GenBank/DDBJ databases">
        <title>Phylogenetic diversity of female urinary microbiome.</title>
        <authorList>
            <person name="Thomas-White K."/>
            <person name="Wolfe A.J."/>
        </authorList>
    </citation>
    <scope>NUCLEOTIDE SEQUENCE [LARGE SCALE GENOMIC DNA]</scope>
    <source>
        <strain evidence="5 6">UMB0402</strain>
    </source>
</reference>
<evidence type="ECO:0000259" key="3">
    <source>
        <dbReference type="Pfam" id="PF00534"/>
    </source>
</evidence>
<keyword evidence="2" id="KW-0808">Transferase</keyword>
<organism evidence="5 6">
    <name type="scientific">Winkia neuii</name>
    <dbReference type="NCBI Taxonomy" id="33007"/>
    <lineage>
        <taxon>Bacteria</taxon>
        <taxon>Bacillati</taxon>
        <taxon>Actinomycetota</taxon>
        <taxon>Actinomycetes</taxon>
        <taxon>Actinomycetales</taxon>
        <taxon>Actinomycetaceae</taxon>
        <taxon>Winkia</taxon>
    </lineage>
</organism>